<evidence type="ECO:0000259" key="9">
    <source>
        <dbReference type="PROSITE" id="PS51192"/>
    </source>
</evidence>
<keyword evidence="6" id="KW-0175">Coiled coil</keyword>
<dbReference type="PRINTS" id="PR00503">
    <property type="entry name" value="BROMODOMAIN"/>
</dbReference>
<feature type="compositionally biased region" description="Polar residues" evidence="7">
    <location>
        <begin position="199"/>
        <end position="220"/>
    </location>
</feature>
<dbReference type="Gene3D" id="1.20.920.10">
    <property type="entry name" value="Bromodomain-like"/>
    <property type="match status" value="1"/>
</dbReference>
<gene>
    <name evidence="12" type="ORF">HJC23_004495</name>
</gene>
<dbReference type="Pfam" id="PF00271">
    <property type="entry name" value="Helicase_C"/>
    <property type="match status" value="1"/>
</dbReference>
<dbReference type="GO" id="GO:0005634">
    <property type="term" value="C:nucleus"/>
    <property type="evidence" value="ECO:0007669"/>
    <property type="project" value="UniProtKB-SubCell"/>
</dbReference>
<dbReference type="Gene3D" id="1.20.5.170">
    <property type="match status" value="1"/>
</dbReference>
<keyword evidence="3 5" id="KW-0103">Bromodomain</keyword>
<dbReference type="Proteomes" id="UP001516023">
    <property type="component" value="Unassembled WGS sequence"/>
</dbReference>
<evidence type="ECO:0000256" key="6">
    <source>
        <dbReference type="SAM" id="Coils"/>
    </source>
</evidence>
<feature type="compositionally biased region" description="Basic and acidic residues" evidence="7">
    <location>
        <begin position="607"/>
        <end position="624"/>
    </location>
</feature>
<evidence type="ECO:0000313" key="13">
    <source>
        <dbReference type="Proteomes" id="UP001516023"/>
    </source>
</evidence>
<feature type="compositionally biased region" description="Low complexity" evidence="7">
    <location>
        <begin position="341"/>
        <end position="352"/>
    </location>
</feature>
<organism evidence="12 13">
    <name type="scientific">Cyclotella cryptica</name>
    <dbReference type="NCBI Taxonomy" id="29204"/>
    <lineage>
        <taxon>Eukaryota</taxon>
        <taxon>Sar</taxon>
        <taxon>Stramenopiles</taxon>
        <taxon>Ochrophyta</taxon>
        <taxon>Bacillariophyta</taxon>
        <taxon>Coscinodiscophyceae</taxon>
        <taxon>Thalassiosirophycidae</taxon>
        <taxon>Stephanodiscales</taxon>
        <taxon>Stephanodiscaceae</taxon>
        <taxon>Cyclotella</taxon>
    </lineage>
</organism>
<evidence type="ECO:0000259" key="10">
    <source>
        <dbReference type="PROSITE" id="PS51194"/>
    </source>
</evidence>
<dbReference type="PROSITE" id="PS51192">
    <property type="entry name" value="HELICASE_ATP_BIND_1"/>
    <property type="match status" value="1"/>
</dbReference>
<feature type="compositionally biased region" description="Polar residues" evidence="7">
    <location>
        <begin position="535"/>
        <end position="550"/>
    </location>
</feature>
<feature type="region of interest" description="Disordered" evidence="7">
    <location>
        <begin position="1460"/>
        <end position="1489"/>
    </location>
</feature>
<feature type="compositionally biased region" description="Basic and acidic residues" evidence="7">
    <location>
        <begin position="494"/>
        <end position="507"/>
    </location>
</feature>
<dbReference type="PROSITE" id="PS50014">
    <property type="entry name" value="BROMODOMAIN_2"/>
    <property type="match status" value="1"/>
</dbReference>
<dbReference type="PROSITE" id="PS51204">
    <property type="entry name" value="HSA"/>
    <property type="match status" value="1"/>
</dbReference>
<protein>
    <submittedName>
        <fullName evidence="12">Uncharacterized protein</fullName>
    </submittedName>
</protein>
<feature type="coiled-coil region" evidence="6">
    <location>
        <begin position="833"/>
        <end position="864"/>
    </location>
</feature>
<feature type="compositionally biased region" description="Acidic residues" evidence="7">
    <location>
        <begin position="1471"/>
        <end position="1487"/>
    </location>
</feature>
<evidence type="ECO:0000256" key="7">
    <source>
        <dbReference type="SAM" id="MobiDB-lite"/>
    </source>
</evidence>
<dbReference type="GO" id="GO:0016787">
    <property type="term" value="F:hydrolase activity"/>
    <property type="evidence" value="ECO:0007669"/>
    <property type="project" value="UniProtKB-KW"/>
</dbReference>
<name>A0ABD3PS68_9STRA</name>
<dbReference type="InterPro" id="IPR014012">
    <property type="entry name" value="HSA_dom"/>
</dbReference>
<dbReference type="InterPro" id="IPR038718">
    <property type="entry name" value="SNF2-like_sf"/>
</dbReference>
<feature type="compositionally biased region" description="Basic residues" evidence="7">
    <location>
        <begin position="1776"/>
        <end position="1788"/>
    </location>
</feature>
<dbReference type="InterPro" id="IPR036427">
    <property type="entry name" value="Bromodomain-like_sf"/>
</dbReference>
<dbReference type="InterPro" id="IPR000330">
    <property type="entry name" value="SNF2_N"/>
</dbReference>
<feature type="compositionally biased region" description="Low complexity" evidence="7">
    <location>
        <begin position="244"/>
        <end position="263"/>
    </location>
</feature>
<dbReference type="FunFam" id="3.40.50.10810:FF:000008">
    <property type="entry name" value="Chromatin structure-remodeling complex subunit snf21"/>
    <property type="match status" value="1"/>
</dbReference>
<dbReference type="InterPro" id="IPR027417">
    <property type="entry name" value="P-loop_NTPase"/>
</dbReference>
<evidence type="ECO:0000256" key="2">
    <source>
        <dbReference type="ARBA" id="ARBA00022801"/>
    </source>
</evidence>
<feature type="compositionally biased region" description="Low complexity" evidence="7">
    <location>
        <begin position="551"/>
        <end position="561"/>
    </location>
</feature>
<evidence type="ECO:0000313" key="12">
    <source>
        <dbReference type="EMBL" id="KAL3790865.1"/>
    </source>
</evidence>
<evidence type="ECO:0000259" key="8">
    <source>
        <dbReference type="PROSITE" id="PS50014"/>
    </source>
</evidence>
<feature type="compositionally biased region" description="Acidic residues" evidence="7">
    <location>
        <begin position="1827"/>
        <end position="1837"/>
    </location>
</feature>
<dbReference type="SUPFAM" id="SSF52540">
    <property type="entry name" value="P-loop containing nucleoside triphosphate hydrolases"/>
    <property type="match status" value="2"/>
</dbReference>
<dbReference type="EMBL" id="JABMIG020000121">
    <property type="protein sequence ID" value="KAL3790865.1"/>
    <property type="molecule type" value="Genomic_DNA"/>
</dbReference>
<feature type="domain" description="Helicase ATP-binding" evidence="9">
    <location>
        <begin position="972"/>
        <end position="1137"/>
    </location>
</feature>
<dbReference type="SMART" id="SM00487">
    <property type="entry name" value="DEXDc"/>
    <property type="match status" value="1"/>
</dbReference>
<evidence type="ECO:0000256" key="3">
    <source>
        <dbReference type="ARBA" id="ARBA00023117"/>
    </source>
</evidence>
<dbReference type="Pfam" id="PF00176">
    <property type="entry name" value="SNF2-rel_dom"/>
    <property type="match status" value="1"/>
</dbReference>
<dbReference type="PROSITE" id="PS51194">
    <property type="entry name" value="HELICASE_CTER"/>
    <property type="match status" value="1"/>
</dbReference>
<proteinExistence type="predicted"/>
<feature type="domain" description="HSA" evidence="11">
    <location>
        <begin position="796"/>
        <end position="868"/>
    </location>
</feature>
<dbReference type="InterPro" id="IPR049730">
    <property type="entry name" value="SNF2/RAD54-like_C"/>
</dbReference>
<feature type="compositionally biased region" description="Polar residues" evidence="7">
    <location>
        <begin position="330"/>
        <end position="340"/>
    </location>
</feature>
<dbReference type="CDD" id="cd17996">
    <property type="entry name" value="DEXHc_SMARCA2_SMARCA4"/>
    <property type="match status" value="1"/>
</dbReference>
<feature type="region of interest" description="Disordered" evidence="7">
    <location>
        <begin position="494"/>
        <end position="561"/>
    </location>
</feature>
<dbReference type="SMART" id="SM00297">
    <property type="entry name" value="BROMO"/>
    <property type="match status" value="1"/>
</dbReference>
<feature type="region of interest" description="Disordered" evidence="7">
    <location>
        <begin position="583"/>
        <end position="628"/>
    </location>
</feature>
<dbReference type="InterPro" id="IPR014001">
    <property type="entry name" value="Helicase_ATP-bd"/>
</dbReference>
<feature type="compositionally biased region" description="Low complexity" evidence="7">
    <location>
        <begin position="308"/>
        <end position="329"/>
    </location>
</feature>
<feature type="compositionally biased region" description="Basic and acidic residues" evidence="7">
    <location>
        <begin position="583"/>
        <end position="596"/>
    </location>
</feature>
<dbReference type="SMART" id="SM00490">
    <property type="entry name" value="HELICc"/>
    <property type="match status" value="1"/>
</dbReference>
<dbReference type="SUPFAM" id="SSF47370">
    <property type="entry name" value="Bromodomain"/>
    <property type="match status" value="1"/>
</dbReference>
<dbReference type="InterPro" id="IPR001487">
    <property type="entry name" value="Bromodomain"/>
</dbReference>
<feature type="domain" description="Helicase C-terminal" evidence="10">
    <location>
        <begin position="1281"/>
        <end position="1439"/>
    </location>
</feature>
<dbReference type="Gene3D" id="3.40.50.300">
    <property type="entry name" value="P-loop containing nucleotide triphosphate hydrolases"/>
    <property type="match status" value="1"/>
</dbReference>
<feature type="compositionally biased region" description="Low complexity" evidence="7">
    <location>
        <begin position="139"/>
        <end position="157"/>
    </location>
</feature>
<accession>A0ABD3PS68</accession>
<keyword evidence="4" id="KW-0539">Nucleus</keyword>
<feature type="compositionally biased region" description="Low complexity" evidence="7">
    <location>
        <begin position="368"/>
        <end position="441"/>
    </location>
</feature>
<feature type="compositionally biased region" description="Low complexity" evidence="7">
    <location>
        <begin position="1794"/>
        <end position="1806"/>
    </location>
</feature>
<feature type="compositionally biased region" description="Polar residues" evidence="7">
    <location>
        <begin position="1460"/>
        <end position="1470"/>
    </location>
</feature>
<reference evidence="12 13" key="1">
    <citation type="journal article" date="2020" name="G3 (Bethesda)">
        <title>Improved Reference Genome for Cyclotella cryptica CCMP332, a Model for Cell Wall Morphogenesis, Salinity Adaptation, and Lipid Production in Diatoms (Bacillariophyta).</title>
        <authorList>
            <person name="Roberts W.R."/>
            <person name="Downey K.M."/>
            <person name="Ruck E.C."/>
            <person name="Traller J.C."/>
            <person name="Alverson A.J."/>
        </authorList>
    </citation>
    <scope>NUCLEOTIDE SEQUENCE [LARGE SCALE GENOMIC DNA]</scope>
    <source>
        <strain evidence="12 13">CCMP332</strain>
    </source>
</reference>
<evidence type="ECO:0000256" key="1">
    <source>
        <dbReference type="ARBA" id="ARBA00004123"/>
    </source>
</evidence>
<evidence type="ECO:0000259" key="11">
    <source>
        <dbReference type="PROSITE" id="PS51204"/>
    </source>
</evidence>
<comment type="caution">
    <text evidence="12">The sequence shown here is derived from an EMBL/GenBank/DDBJ whole genome shotgun (WGS) entry which is preliminary data.</text>
</comment>
<comment type="subcellular location">
    <subcellularLocation>
        <location evidence="1">Nucleus</location>
    </subcellularLocation>
</comment>
<keyword evidence="2" id="KW-0378">Hydrolase</keyword>
<keyword evidence="13" id="KW-1185">Reference proteome</keyword>
<evidence type="ECO:0000256" key="5">
    <source>
        <dbReference type="PROSITE-ProRule" id="PRU00035"/>
    </source>
</evidence>
<dbReference type="Pfam" id="PF00439">
    <property type="entry name" value="Bromodomain"/>
    <property type="match status" value="1"/>
</dbReference>
<feature type="compositionally biased region" description="Low complexity" evidence="7">
    <location>
        <begin position="173"/>
        <end position="198"/>
    </location>
</feature>
<feature type="region of interest" description="Disordered" evidence="7">
    <location>
        <begin position="1767"/>
        <end position="1873"/>
    </location>
</feature>
<dbReference type="InterPro" id="IPR001650">
    <property type="entry name" value="Helicase_C-like"/>
</dbReference>
<dbReference type="PANTHER" id="PTHR10799">
    <property type="entry name" value="SNF2/RAD54 HELICASE FAMILY"/>
    <property type="match status" value="1"/>
</dbReference>
<feature type="domain" description="Bromo" evidence="8">
    <location>
        <begin position="1679"/>
        <end position="1749"/>
    </location>
</feature>
<sequence>MTVLARCAHENRNHNKGNRQNKSVICVCSQLSKPTFKTRPCIFPILIFDRLSSLCLAFVSRVSPLSSRLIMDSFHPYTNSGDSQRLTHPTQQAQPQQIQQRVPTQLNNQVFVDQSSLQNTSNLSRASGGVPYAPNGGYSQQHLQQSQQQHVSQQQSQIRQPGGPSYAMATNGQSSYQPHQYQQQVQQQPHSQSRPPSVYNYSNAPAPSPMMNQPQNANPSVPNPLGGAAPGSHRTADQTELLRSMYQSRQQQQQTHASSSVQQPPIAQQPHHMQRAVQPQMQQAHRPPIASPGISSVRRNSPPPNMAYYPQSQTQQQQQNQQGYPSQPTGQAYTSQGYHVSSSQAQNYTSSSVNLPPPQMNSNSGYAQVPQRSQQVSQQRLPHVMHQEQSQRMPQQLQQQLQQLSQPPGYPPQQSQQQVQQRPNQQSMSHQQPQSSSQQKQRFNLTPEAKSALREAVLSAIRNNGEIDPVLLQRAMAQGLPKQAIINAAIVARDRDRKNRDEREKKRLQQQQQQQAGAAKVLMGNNAPVHPTTIPPRNSQPNTQTGISIPSQYSTSQQRQQQLQQIAKQQLLNKRQLEKAAAEAVLRDRQQEDQKKKQQVQMQQQREAQRQKMEEEKKKKEADALRAAAQAEAKRNAVLMERMKPWGRTSFALVVGQGSKGCEVKSNSAAASTLVHPNSCWGGAIRCSDDTPALLVAFKRNLPETAIEKKFAGMPTEKITSLASQLREKLIRQKPDVLDLLVDEDKSPTPVPTPAQLRKRRIVSIATKLIETHPLKRFKLQPKREGKFLEKHIRRARTMAADATTKRHKDLLKAITTHQTEFYKFHRLKKTEAARLARTIRDHLNKAEKQKEKEADQAERARIAALRSNDMTAYTSLLEDTKNERLKFLLDKTDECMNQISSLLASRAEEEQEDIIKMGGEGGNVTRTFSKTAISGNYYEMAHVKSEQVRQPSILVGGDLKEYQLSGLQWLVSLYNNRLNGILADEMGLGKTIQTISLIAYLMEMKENPGPYLVIVPLSTLSNWVNEFSKWLPAATVICYKGTPQQRRDIFRNEVLSHFNVLLTTYEFVIRDKGSLRKLEWQYAIVDEGHRMKNNQSKFAVTLGTQYTTKRRVLLTGTPLQNNLPELWALLNFLLPAIFNSAETFDQWFNKPFSSFGKTASNENSDTSEELLSNEERMLIIHRLHELLRPFMLRRVKSEVLDQLPEKVEKVLRCELSSWQKELYKQISTKIIGEAQGRNFNRGLNNVVMQLRKVCNHPFLFSKEGYHLNEDIIRSSGKFELLDRMLPKLKAAGHRVLMFTQMVKMMPILEDYFAYRGFTSIRLDGSTTADEREKRMYMFNAPDSPYFIFLLSTRAGGLGLNLATADTVIIFDSDWNPMMDLQAQDRAHRIGQRKDVRVFRIVTQSPVEEKILGRATEKLRMNELVVEAGKFDKAGQDEEEGSSLERLKMMELLLTDFDNSQYGQSASGATSEEDYDKDADEGDEDDGRDLLNEMISSNDDDYKMYCEMDLTNASVPSLYTDVETVPDWIRYPNGKPEKGSDIDIVAAGLPHKRRAAEGAVYDDGMTEKQFCRMMDKQAADEEKGKKKRKKKRSRNAVDPSLIIDVSTVDSALSSCYAIDIGAGRKRAKVSPIDHVTSTSRQKPVTIAGDKSGNATVTPEINERLISITRSIIYFKEKGTNRKVSEIFLEKPCPTTYPDYYQLIEKPIGMNDILRKCRANLYSTVNDFRDDWNTLFSNALTYNGEGSWVVIDADTLKAEFNRLMDKNTKTGADTSKKPLRIKLSLKKTAPKSDTSDNISSTKSLSSSKAVNIQLPQQELSDSAGSSDSQDDSDEDGIDSDIVGMDQRKASQAKRSKVRSGGLGSRGGTTRLVRR</sequence>
<evidence type="ECO:0000256" key="4">
    <source>
        <dbReference type="ARBA" id="ARBA00023242"/>
    </source>
</evidence>
<dbReference type="Gene3D" id="3.40.50.10810">
    <property type="entry name" value="Tandem AAA-ATPase domain"/>
    <property type="match status" value="1"/>
</dbReference>
<dbReference type="CDD" id="cd18793">
    <property type="entry name" value="SF2_C_SNF"/>
    <property type="match status" value="1"/>
</dbReference>
<dbReference type="Pfam" id="PF07529">
    <property type="entry name" value="HSA"/>
    <property type="match status" value="1"/>
</dbReference>
<feature type="compositionally biased region" description="Polar residues" evidence="7">
    <location>
        <begin position="1807"/>
        <end position="1818"/>
    </location>
</feature>
<feature type="region of interest" description="Disordered" evidence="7">
    <location>
        <begin position="117"/>
        <end position="444"/>
    </location>
</feature>